<evidence type="ECO:0000256" key="1">
    <source>
        <dbReference type="ARBA" id="ARBA00006484"/>
    </source>
</evidence>
<gene>
    <name evidence="3" type="ORF">L873DRAFT_1794984</name>
</gene>
<accession>A0A3N4JBR0</accession>
<dbReference type="OrthoDB" id="1274115at2759"/>
<dbReference type="InterPro" id="IPR051911">
    <property type="entry name" value="SDR_oxidoreductase"/>
</dbReference>
<organism evidence="3 4">
    <name type="scientific">Choiromyces venosus 120613-1</name>
    <dbReference type="NCBI Taxonomy" id="1336337"/>
    <lineage>
        <taxon>Eukaryota</taxon>
        <taxon>Fungi</taxon>
        <taxon>Dikarya</taxon>
        <taxon>Ascomycota</taxon>
        <taxon>Pezizomycotina</taxon>
        <taxon>Pezizomycetes</taxon>
        <taxon>Pezizales</taxon>
        <taxon>Tuberaceae</taxon>
        <taxon>Choiromyces</taxon>
    </lineage>
</organism>
<protein>
    <recommendedName>
        <fullName evidence="5">NAD(P)-binding protein</fullName>
    </recommendedName>
</protein>
<reference evidence="3 4" key="1">
    <citation type="journal article" date="2018" name="Nat. Ecol. Evol.">
        <title>Pezizomycetes genomes reveal the molecular basis of ectomycorrhizal truffle lifestyle.</title>
        <authorList>
            <person name="Murat C."/>
            <person name="Payen T."/>
            <person name="Noel B."/>
            <person name="Kuo A."/>
            <person name="Morin E."/>
            <person name="Chen J."/>
            <person name="Kohler A."/>
            <person name="Krizsan K."/>
            <person name="Balestrini R."/>
            <person name="Da Silva C."/>
            <person name="Montanini B."/>
            <person name="Hainaut M."/>
            <person name="Levati E."/>
            <person name="Barry K.W."/>
            <person name="Belfiori B."/>
            <person name="Cichocki N."/>
            <person name="Clum A."/>
            <person name="Dockter R.B."/>
            <person name="Fauchery L."/>
            <person name="Guy J."/>
            <person name="Iotti M."/>
            <person name="Le Tacon F."/>
            <person name="Lindquist E.A."/>
            <person name="Lipzen A."/>
            <person name="Malagnac F."/>
            <person name="Mello A."/>
            <person name="Molinier V."/>
            <person name="Miyauchi S."/>
            <person name="Poulain J."/>
            <person name="Riccioni C."/>
            <person name="Rubini A."/>
            <person name="Sitrit Y."/>
            <person name="Splivallo R."/>
            <person name="Traeger S."/>
            <person name="Wang M."/>
            <person name="Zifcakova L."/>
            <person name="Wipf D."/>
            <person name="Zambonelli A."/>
            <person name="Paolocci F."/>
            <person name="Nowrousian M."/>
            <person name="Ottonello S."/>
            <person name="Baldrian P."/>
            <person name="Spatafora J.W."/>
            <person name="Henrissat B."/>
            <person name="Nagy L.G."/>
            <person name="Aury J.M."/>
            <person name="Wincker P."/>
            <person name="Grigoriev I.V."/>
            <person name="Bonfante P."/>
            <person name="Martin F.M."/>
        </authorList>
    </citation>
    <scope>NUCLEOTIDE SEQUENCE [LARGE SCALE GENOMIC DNA]</scope>
    <source>
        <strain evidence="3 4">120613-1</strain>
    </source>
</reference>
<dbReference type="SUPFAM" id="SSF51735">
    <property type="entry name" value="NAD(P)-binding Rossmann-fold domains"/>
    <property type="match status" value="1"/>
</dbReference>
<name>A0A3N4JBR0_9PEZI</name>
<dbReference type="STRING" id="1336337.A0A3N4JBR0"/>
<evidence type="ECO:0000313" key="3">
    <source>
        <dbReference type="EMBL" id="RPA91264.1"/>
    </source>
</evidence>
<dbReference type="InterPro" id="IPR036291">
    <property type="entry name" value="NAD(P)-bd_dom_sf"/>
</dbReference>
<keyword evidence="2" id="KW-0560">Oxidoreductase</keyword>
<dbReference type="PANTHER" id="PTHR43976">
    <property type="entry name" value="SHORT CHAIN DEHYDROGENASE"/>
    <property type="match status" value="1"/>
</dbReference>
<dbReference type="AlphaFoldDB" id="A0A3N4JBR0"/>
<dbReference type="Proteomes" id="UP000276215">
    <property type="component" value="Unassembled WGS sequence"/>
</dbReference>
<keyword evidence="4" id="KW-1185">Reference proteome</keyword>
<dbReference type="PANTHER" id="PTHR43976:SF16">
    <property type="entry name" value="SHORT-CHAIN DEHYDROGENASE_REDUCTASE FAMILY PROTEIN"/>
    <property type="match status" value="1"/>
</dbReference>
<evidence type="ECO:0000313" key="4">
    <source>
        <dbReference type="Proteomes" id="UP000276215"/>
    </source>
</evidence>
<proteinExistence type="inferred from homology"/>
<dbReference type="EMBL" id="ML120501">
    <property type="protein sequence ID" value="RPA91264.1"/>
    <property type="molecule type" value="Genomic_DNA"/>
</dbReference>
<evidence type="ECO:0008006" key="5">
    <source>
        <dbReference type="Google" id="ProtNLM"/>
    </source>
</evidence>
<dbReference type="Gene3D" id="3.40.50.720">
    <property type="entry name" value="NAD(P)-binding Rossmann-like Domain"/>
    <property type="match status" value="1"/>
</dbReference>
<sequence>MPIPTTPPNEKQQRIWLAIGTSTGFGYELALDILRHGDKVIAAGRDPSRLEPLKKVGAETIKINQNEPLQTIQKDFGRAIAMYRCIDICVFNAAHVTVGTLEERTSRRAGTICTVGSMESAVNAFGLSFTLQNEVAPFNIKAILDASFTIVLPDTKIEDYREMNAQTTEFIAQKAGRQVGDTKKGVQVMHDVIASTGMAEGREMPEYLPLGSDAVKVDGEINNELNELIDEWAEMGGCTDYPPEQRYYSNESAIAAQVKGEVKIEVGNGKGVVRETVTKVLEID</sequence>
<evidence type="ECO:0000256" key="2">
    <source>
        <dbReference type="ARBA" id="ARBA00023002"/>
    </source>
</evidence>
<comment type="similarity">
    <text evidence="1">Belongs to the short-chain dehydrogenases/reductases (SDR) family.</text>
</comment>
<dbReference type="GO" id="GO:0016491">
    <property type="term" value="F:oxidoreductase activity"/>
    <property type="evidence" value="ECO:0007669"/>
    <property type="project" value="UniProtKB-KW"/>
</dbReference>